<evidence type="ECO:0000313" key="2">
    <source>
        <dbReference type="EMBL" id="MBL1119052.1"/>
    </source>
</evidence>
<keyword evidence="3" id="KW-1185">Reference proteome</keyword>
<dbReference type="InterPro" id="IPR025161">
    <property type="entry name" value="IS402-like_dom"/>
</dbReference>
<dbReference type="EMBL" id="JAERRG010000027">
    <property type="protein sequence ID" value="MBL1119052.1"/>
    <property type="molecule type" value="Genomic_DNA"/>
</dbReference>
<feature type="domain" description="Insertion element IS402-like" evidence="1">
    <location>
        <begin position="9"/>
        <end position="65"/>
    </location>
</feature>
<name>A0ABS1Q323_9ACTN</name>
<organism evidence="2 3">
    <name type="scientific">Streptomyces endocoffeicus</name>
    <dbReference type="NCBI Taxonomy" id="2898945"/>
    <lineage>
        <taxon>Bacteria</taxon>
        <taxon>Bacillati</taxon>
        <taxon>Actinomycetota</taxon>
        <taxon>Actinomycetes</taxon>
        <taxon>Kitasatosporales</taxon>
        <taxon>Streptomycetaceae</taxon>
        <taxon>Streptomyces</taxon>
    </lineage>
</organism>
<gene>
    <name evidence="2" type="ORF">JK364_42825</name>
</gene>
<dbReference type="Proteomes" id="UP000621510">
    <property type="component" value="Unassembled WGS sequence"/>
</dbReference>
<dbReference type="Pfam" id="PF13340">
    <property type="entry name" value="DUF4096"/>
    <property type="match status" value="1"/>
</dbReference>
<comment type="caution">
    <text evidence="2">The sequence shown here is derived from an EMBL/GenBank/DDBJ whole genome shotgun (WGS) entry which is preliminary data.</text>
</comment>
<proteinExistence type="predicted"/>
<sequence length="72" mass="8341">MRADSGVDLPSRHGDGPGGVRKCGDRLVLDSICCVLRSGCQWRMLSRDLMRWDAAHRWFTKWRREIVRRQGA</sequence>
<evidence type="ECO:0000313" key="3">
    <source>
        <dbReference type="Proteomes" id="UP000621510"/>
    </source>
</evidence>
<accession>A0ABS1Q323</accession>
<protein>
    <submittedName>
        <fullName evidence="2">Transposase</fullName>
    </submittedName>
</protein>
<dbReference type="RefSeq" id="WP_201856845.1">
    <property type="nucleotide sequence ID" value="NZ_JAERRG010000027.1"/>
</dbReference>
<evidence type="ECO:0000259" key="1">
    <source>
        <dbReference type="Pfam" id="PF13340"/>
    </source>
</evidence>
<reference evidence="2 3" key="1">
    <citation type="submission" date="2021-01" db="EMBL/GenBank/DDBJ databases">
        <title>WGS of actinomycetes isolated from Thailand.</title>
        <authorList>
            <person name="Thawai C."/>
        </authorList>
    </citation>
    <scope>NUCLEOTIDE SEQUENCE [LARGE SCALE GENOMIC DNA]</scope>
    <source>
        <strain evidence="2 3">CA3R110</strain>
    </source>
</reference>